<protein>
    <recommendedName>
        <fullName evidence="8">MFS general substrate transporter</fullName>
    </recommendedName>
</protein>
<comment type="subcellular location">
    <subcellularLocation>
        <location evidence="1">Membrane</location>
        <topology evidence="1">Multi-pass membrane protein</topology>
    </subcellularLocation>
</comment>
<feature type="transmembrane region" description="Helical" evidence="5">
    <location>
        <begin position="304"/>
        <end position="324"/>
    </location>
</feature>
<evidence type="ECO:0000313" key="6">
    <source>
        <dbReference type="EMBL" id="KAJ3143217.1"/>
    </source>
</evidence>
<evidence type="ECO:0000256" key="2">
    <source>
        <dbReference type="ARBA" id="ARBA00022692"/>
    </source>
</evidence>
<accession>A0AAD5TB20</accession>
<dbReference type="SUPFAM" id="SSF103473">
    <property type="entry name" value="MFS general substrate transporter"/>
    <property type="match status" value="1"/>
</dbReference>
<evidence type="ECO:0000256" key="5">
    <source>
        <dbReference type="SAM" id="Phobius"/>
    </source>
</evidence>
<name>A0AAD5TB20_9FUNG</name>
<dbReference type="InterPro" id="IPR051617">
    <property type="entry name" value="UNC-93-like_regulator"/>
</dbReference>
<evidence type="ECO:0000256" key="1">
    <source>
        <dbReference type="ARBA" id="ARBA00004141"/>
    </source>
</evidence>
<reference evidence="6" key="1">
    <citation type="submission" date="2020-05" db="EMBL/GenBank/DDBJ databases">
        <title>Phylogenomic resolution of chytrid fungi.</title>
        <authorList>
            <person name="Stajich J.E."/>
            <person name="Amses K."/>
            <person name="Simmons R."/>
            <person name="Seto K."/>
            <person name="Myers J."/>
            <person name="Bonds A."/>
            <person name="Quandt C.A."/>
            <person name="Barry K."/>
            <person name="Liu P."/>
            <person name="Grigoriev I."/>
            <person name="Longcore J.E."/>
            <person name="James T.Y."/>
        </authorList>
    </citation>
    <scope>NUCLEOTIDE SEQUENCE</scope>
    <source>
        <strain evidence="6">JEL0513</strain>
    </source>
</reference>
<evidence type="ECO:0000313" key="7">
    <source>
        <dbReference type="Proteomes" id="UP001211907"/>
    </source>
</evidence>
<sequence length="458" mass="49825">MGFFDTLNLARTQVYVISFVCFLCPGMFNALNSLPTAGPSAQTTKDEQNAALYLCFAIVGLLAGGLNNILGPRILACIGGTGYALYAAAQYNIFKQTNEGASGFIPDSANIFSVVSGAYLGVCAGMLWAAQGQICLTYPTESQKGTFFATFWVIFNLGAVLGNTIGTALAWGAGPSGYAMNDALYLVFIILMAGGCVVALLIQPPGTIIREDQTQVETPPTNVIHEFIEILKLFANPAMLTLLIPCLASNWFYTYQFGAFGGYFSGRSDGLKAIFYWLAQAIGAWILGNRFLDNTKYPRTTRAWTGFYIMIGSSIVFFAGGAAFEYRASKPDFVQLDAGTDFGAFFGPFLLYICYGLYDAFFQVYTNYLIGAISNDSETLSRYAGFYKGTQSAGSGLSWALNGFVYTIPKNNALTSTTQFWVMVVPCIVSVLFFAVYTKAFVKDTTDESREVEEQKKI</sequence>
<feature type="transmembrane region" description="Helical" evidence="5">
    <location>
        <begin position="420"/>
        <end position="442"/>
    </location>
</feature>
<organism evidence="6 7">
    <name type="scientific">Physocladia obscura</name>
    <dbReference type="NCBI Taxonomy" id="109957"/>
    <lineage>
        <taxon>Eukaryota</taxon>
        <taxon>Fungi</taxon>
        <taxon>Fungi incertae sedis</taxon>
        <taxon>Chytridiomycota</taxon>
        <taxon>Chytridiomycota incertae sedis</taxon>
        <taxon>Chytridiomycetes</taxon>
        <taxon>Chytridiales</taxon>
        <taxon>Chytriomycetaceae</taxon>
        <taxon>Physocladia</taxon>
    </lineage>
</organism>
<dbReference type="GO" id="GO:0016020">
    <property type="term" value="C:membrane"/>
    <property type="evidence" value="ECO:0007669"/>
    <property type="project" value="UniProtKB-SubCell"/>
</dbReference>
<proteinExistence type="predicted"/>
<dbReference type="PANTHER" id="PTHR23294:SF59">
    <property type="entry name" value="UNC93-LIKE PROTEIN C922.05C"/>
    <property type="match status" value="1"/>
</dbReference>
<dbReference type="Proteomes" id="UP001211907">
    <property type="component" value="Unassembled WGS sequence"/>
</dbReference>
<dbReference type="GO" id="GO:0022857">
    <property type="term" value="F:transmembrane transporter activity"/>
    <property type="evidence" value="ECO:0007669"/>
    <property type="project" value="InterPro"/>
</dbReference>
<feature type="transmembrane region" description="Helical" evidence="5">
    <location>
        <begin position="111"/>
        <end position="130"/>
    </location>
</feature>
<dbReference type="InterPro" id="IPR036259">
    <property type="entry name" value="MFS_trans_sf"/>
</dbReference>
<dbReference type="PANTHER" id="PTHR23294">
    <property type="entry name" value="ET TRANSLATION PRODUCT-RELATED"/>
    <property type="match status" value="1"/>
</dbReference>
<feature type="transmembrane region" description="Helical" evidence="5">
    <location>
        <begin position="273"/>
        <end position="292"/>
    </location>
</feature>
<feature type="transmembrane region" description="Helical" evidence="5">
    <location>
        <begin position="233"/>
        <end position="253"/>
    </location>
</feature>
<feature type="transmembrane region" description="Helical" evidence="5">
    <location>
        <begin position="74"/>
        <end position="91"/>
    </location>
</feature>
<dbReference type="InterPro" id="IPR011701">
    <property type="entry name" value="MFS"/>
</dbReference>
<comment type="caution">
    <text evidence="6">The sequence shown here is derived from an EMBL/GenBank/DDBJ whole genome shotgun (WGS) entry which is preliminary data.</text>
</comment>
<keyword evidence="7" id="KW-1185">Reference proteome</keyword>
<dbReference type="AlphaFoldDB" id="A0AAD5TB20"/>
<gene>
    <name evidence="6" type="ORF">HK100_000016</name>
</gene>
<keyword evidence="3 5" id="KW-1133">Transmembrane helix</keyword>
<dbReference type="Pfam" id="PF07690">
    <property type="entry name" value="MFS_1"/>
    <property type="match status" value="1"/>
</dbReference>
<feature type="transmembrane region" description="Helical" evidence="5">
    <location>
        <begin position="12"/>
        <end position="30"/>
    </location>
</feature>
<dbReference type="EMBL" id="JADGJH010000001">
    <property type="protein sequence ID" value="KAJ3143217.1"/>
    <property type="molecule type" value="Genomic_DNA"/>
</dbReference>
<keyword evidence="4 5" id="KW-0472">Membrane</keyword>
<feature type="transmembrane region" description="Helical" evidence="5">
    <location>
        <begin position="151"/>
        <end position="171"/>
    </location>
</feature>
<evidence type="ECO:0008006" key="8">
    <source>
        <dbReference type="Google" id="ProtNLM"/>
    </source>
</evidence>
<feature type="transmembrane region" description="Helical" evidence="5">
    <location>
        <begin position="183"/>
        <end position="202"/>
    </location>
</feature>
<dbReference type="Gene3D" id="1.20.1250.20">
    <property type="entry name" value="MFS general substrate transporter like domains"/>
    <property type="match status" value="1"/>
</dbReference>
<feature type="transmembrane region" description="Helical" evidence="5">
    <location>
        <begin position="50"/>
        <end position="67"/>
    </location>
</feature>
<evidence type="ECO:0000256" key="3">
    <source>
        <dbReference type="ARBA" id="ARBA00022989"/>
    </source>
</evidence>
<evidence type="ECO:0000256" key="4">
    <source>
        <dbReference type="ARBA" id="ARBA00023136"/>
    </source>
</evidence>
<feature type="transmembrane region" description="Helical" evidence="5">
    <location>
        <begin position="344"/>
        <end position="365"/>
    </location>
</feature>
<keyword evidence="2 5" id="KW-0812">Transmembrane</keyword>